<evidence type="ECO:0000259" key="1">
    <source>
        <dbReference type="Pfam" id="PF20700"/>
    </source>
</evidence>
<proteinExistence type="predicted"/>
<feature type="domain" description="Mutator-like transposase" evidence="1">
    <location>
        <begin position="93"/>
        <end position="250"/>
    </location>
</feature>
<protein>
    <recommendedName>
        <fullName evidence="1">Mutator-like transposase domain-containing protein</fullName>
    </recommendedName>
</protein>
<organism evidence="2 3">
    <name type="scientific">Pomacea canaliculata</name>
    <name type="common">Golden apple snail</name>
    <dbReference type="NCBI Taxonomy" id="400727"/>
    <lineage>
        <taxon>Eukaryota</taxon>
        <taxon>Metazoa</taxon>
        <taxon>Spiralia</taxon>
        <taxon>Lophotrochozoa</taxon>
        <taxon>Mollusca</taxon>
        <taxon>Gastropoda</taxon>
        <taxon>Caenogastropoda</taxon>
        <taxon>Architaenioglossa</taxon>
        <taxon>Ampullarioidea</taxon>
        <taxon>Ampullariidae</taxon>
        <taxon>Pomacea</taxon>
    </lineage>
</organism>
<evidence type="ECO:0000313" key="3">
    <source>
        <dbReference type="Proteomes" id="UP000245119"/>
    </source>
</evidence>
<dbReference type="Pfam" id="PF20700">
    <property type="entry name" value="Mutator"/>
    <property type="match status" value="1"/>
</dbReference>
<dbReference type="InterPro" id="IPR049012">
    <property type="entry name" value="Mutator_transp_dom"/>
</dbReference>
<dbReference type="EMBL" id="PZQS01000007">
    <property type="protein sequence ID" value="PVD27849.1"/>
    <property type="molecule type" value="Genomic_DNA"/>
</dbReference>
<keyword evidence="3" id="KW-1185">Reference proteome</keyword>
<dbReference type="AlphaFoldDB" id="A0A2T7P353"/>
<accession>A0A2T7P353</accession>
<dbReference type="OrthoDB" id="5980237at2759"/>
<reference evidence="2 3" key="1">
    <citation type="submission" date="2018-04" db="EMBL/GenBank/DDBJ databases">
        <title>The genome of golden apple snail Pomacea canaliculata provides insight into stress tolerance and invasive adaptation.</title>
        <authorList>
            <person name="Liu C."/>
            <person name="Liu B."/>
            <person name="Ren Y."/>
            <person name="Zhang Y."/>
            <person name="Wang H."/>
            <person name="Li S."/>
            <person name="Jiang F."/>
            <person name="Yin L."/>
            <person name="Zhang G."/>
            <person name="Qian W."/>
            <person name="Fan W."/>
        </authorList>
    </citation>
    <scope>NUCLEOTIDE SEQUENCE [LARGE SCALE GENOMIC DNA]</scope>
    <source>
        <strain evidence="2">SZHN2017</strain>
        <tissue evidence="2">Muscle</tissue>
    </source>
</reference>
<dbReference type="Proteomes" id="UP000245119">
    <property type="component" value="Linkage Group LG7"/>
</dbReference>
<gene>
    <name evidence="2" type="ORF">C0Q70_13024</name>
</gene>
<comment type="caution">
    <text evidence="2">The sequence shown here is derived from an EMBL/GenBank/DDBJ whole genome shotgun (WGS) entry which is preliminary data.</text>
</comment>
<evidence type="ECO:0000313" key="2">
    <source>
        <dbReference type="EMBL" id="PVD27849.1"/>
    </source>
</evidence>
<name>A0A2T7P353_POMCA</name>
<sequence length="260" mass="29195">MTKKCQKAVWGFKRSTALTLFQKHLQRKEGESNAMFLKRGRAEYAALSVLEKQKLAREAATPALPITLEEKKKYLKQLMEQLKKVQSGHRFYHKTTYNKACTTVQNISMQAAVAQEYEQAEEVEGNENRDIHVLSDGTWMTVGFSSQVGVVTTIGMKNGKVIDTQAKSKVCKSCDSWKKQDPNSDKYCAWAAPHAADFTLTHEGFSGLMEASGTCDIFKRSVEQYKLRYTGFVGDGYTNTYKKVSDSMPYGRGGQHTARG</sequence>